<dbReference type="InterPro" id="IPR011010">
    <property type="entry name" value="DNA_brk_join_enz"/>
</dbReference>
<organism evidence="5 6">
    <name type="scientific">Grylomicrobium aquisgranensis</name>
    <dbReference type="NCBI Taxonomy" id="2926318"/>
    <lineage>
        <taxon>Bacteria</taxon>
        <taxon>Bacillati</taxon>
        <taxon>Bacillota</taxon>
        <taxon>Erysipelotrichia</taxon>
        <taxon>Erysipelotrichales</taxon>
        <taxon>Erysipelotrichaceae</taxon>
        <taxon>Grylomicrobium</taxon>
    </lineage>
</organism>
<dbReference type="Pfam" id="PF00589">
    <property type="entry name" value="Phage_integrase"/>
    <property type="match status" value="1"/>
</dbReference>
<dbReference type="Gene3D" id="1.10.443.10">
    <property type="entry name" value="Intergrase catalytic core"/>
    <property type="match status" value="1"/>
</dbReference>
<keyword evidence="2" id="KW-0238">DNA-binding</keyword>
<evidence type="ECO:0000256" key="1">
    <source>
        <dbReference type="ARBA" id="ARBA00008857"/>
    </source>
</evidence>
<dbReference type="InterPro" id="IPR050090">
    <property type="entry name" value="Tyrosine_recombinase_XerCD"/>
</dbReference>
<evidence type="ECO:0000259" key="4">
    <source>
        <dbReference type="PROSITE" id="PS51898"/>
    </source>
</evidence>
<name>A0AB35U755_9FIRM</name>
<dbReference type="GO" id="GO:0003677">
    <property type="term" value="F:DNA binding"/>
    <property type="evidence" value="ECO:0007669"/>
    <property type="project" value="UniProtKB-KW"/>
</dbReference>
<proteinExistence type="inferred from homology"/>
<dbReference type="EMBL" id="JALBUR010000062">
    <property type="protein sequence ID" value="MDX8420656.1"/>
    <property type="molecule type" value="Genomic_DNA"/>
</dbReference>
<protein>
    <submittedName>
        <fullName evidence="5">Tyrosine-type recombinase/integrase</fullName>
    </submittedName>
</protein>
<evidence type="ECO:0000256" key="2">
    <source>
        <dbReference type="ARBA" id="ARBA00023125"/>
    </source>
</evidence>
<evidence type="ECO:0000313" key="6">
    <source>
        <dbReference type="Proteomes" id="UP001286174"/>
    </source>
</evidence>
<dbReference type="PROSITE" id="PS51898">
    <property type="entry name" value="TYR_RECOMBINASE"/>
    <property type="match status" value="1"/>
</dbReference>
<dbReference type="AlphaFoldDB" id="A0AB35U755"/>
<keyword evidence="3" id="KW-0233">DNA recombination</keyword>
<evidence type="ECO:0000256" key="3">
    <source>
        <dbReference type="ARBA" id="ARBA00023172"/>
    </source>
</evidence>
<comment type="similarity">
    <text evidence="1">Belongs to the 'phage' integrase family.</text>
</comment>
<keyword evidence="6" id="KW-1185">Reference proteome</keyword>
<gene>
    <name evidence="5" type="ORF">MOZ60_11270</name>
</gene>
<comment type="caution">
    <text evidence="5">The sequence shown here is derived from an EMBL/GenBank/DDBJ whole genome shotgun (WGS) entry which is preliminary data.</text>
</comment>
<feature type="domain" description="Tyr recombinase" evidence="4">
    <location>
        <begin position="207"/>
        <end position="392"/>
    </location>
</feature>
<dbReference type="RefSeq" id="WP_370596752.1">
    <property type="nucleotide sequence ID" value="NZ_JALBUR010000062.1"/>
</dbReference>
<dbReference type="InterPro" id="IPR013762">
    <property type="entry name" value="Integrase-like_cat_sf"/>
</dbReference>
<accession>A0AB35U755</accession>
<dbReference type="GO" id="GO:0006310">
    <property type="term" value="P:DNA recombination"/>
    <property type="evidence" value="ECO:0007669"/>
    <property type="project" value="UniProtKB-KW"/>
</dbReference>
<dbReference type="SUPFAM" id="SSF56349">
    <property type="entry name" value="DNA breaking-rejoining enzymes"/>
    <property type="match status" value="1"/>
</dbReference>
<dbReference type="Proteomes" id="UP001286174">
    <property type="component" value="Unassembled WGS sequence"/>
</dbReference>
<dbReference type="PANTHER" id="PTHR30349:SF41">
    <property type="entry name" value="INTEGRASE_RECOMBINASE PROTEIN MJ0367-RELATED"/>
    <property type="match status" value="1"/>
</dbReference>
<dbReference type="GO" id="GO:0015074">
    <property type="term" value="P:DNA integration"/>
    <property type="evidence" value="ECO:0007669"/>
    <property type="project" value="InterPro"/>
</dbReference>
<evidence type="ECO:0000313" key="5">
    <source>
        <dbReference type="EMBL" id="MDX8420656.1"/>
    </source>
</evidence>
<reference evidence="5 6" key="1">
    <citation type="submission" date="2022-03" db="EMBL/GenBank/DDBJ databases">
        <title>Novel taxa within the pig intestine.</title>
        <authorList>
            <person name="Wylensek D."/>
            <person name="Bishof K."/>
            <person name="Afrizal A."/>
            <person name="Clavel T."/>
        </authorList>
    </citation>
    <scope>NUCLEOTIDE SEQUENCE [LARGE SCALE GENOMIC DNA]</scope>
    <source>
        <strain evidence="5 6">CLA-KB-P133</strain>
    </source>
</reference>
<dbReference type="PANTHER" id="PTHR30349">
    <property type="entry name" value="PHAGE INTEGRASE-RELATED"/>
    <property type="match status" value="1"/>
</dbReference>
<dbReference type="InterPro" id="IPR002104">
    <property type="entry name" value="Integrase_catalytic"/>
</dbReference>
<sequence>MNAQADSTQSFSDVIDSLTEHLRRSSYSEVTISVMKRTFKRIEKFIRDNSFSQYSTTIGEQFLKEVNRESHTHSHSVYLKRCIRYLNEFIGSGAIEAFTPRTSKQQILPAFEIPLQRYLEDCRNRGNKENTIAFKEFYLRQFLYQCQVDNFSTLEDLTAEEAVNAALSLSNRGAWAVVRAFLLHLCMGGVLLRDLSTVIPHYTVPSNIPSTFSIDELHRVEAAIDRNTAIGSRDYAFILMFTRLGMRVGDIAQLEFDSIDFNSKTIHLIQQKTGEPLALPILPDVESALKNYIRLFRPKSTLPYVFLRVKAPYIRISTGTVNHRLKVYFDKAGVDISNRRHGPHAIRASLVTSMINEKIPYDAVRKVLGHKDPNAIKHYAKIDIENLRQCALAVPPPSGNFKAFLESGGVYEN</sequence>